<name>A0A1I8PTJ6_STOCA</name>
<organism evidence="2 3">
    <name type="scientific">Stomoxys calcitrans</name>
    <name type="common">Stable fly</name>
    <name type="synonym">Conops calcitrans</name>
    <dbReference type="NCBI Taxonomy" id="35570"/>
    <lineage>
        <taxon>Eukaryota</taxon>
        <taxon>Metazoa</taxon>
        <taxon>Ecdysozoa</taxon>
        <taxon>Arthropoda</taxon>
        <taxon>Hexapoda</taxon>
        <taxon>Insecta</taxon>
        <taxon>Pterygota</taxon>
        <taxon>Neoptera</taxon>
        <taxon>Endopterygota</taxon>
        <taxon>Diptera</taxon>
        <taxon>Brachycera</taxon>
        <taxon>Muscomorpha</taxon>
        <taxon>Muscoidea</taxon>
        <taxon>Muscidae</taxon>
        <taxon>Stomoxys</taxon>
    </lineage>
</organism>
<dbReference type="AlphaFoldDB" id="A0A1I8PTJ6"/>
<sequence>MLAELNELTNSSSPTTKTVSTNLSPISTTDGIDPIFEEIVVTPSTSSSSSTYGERTPTPPYSELIKRASIQHIQLAPGLLPIFYPHSQLETDEDEEGITITEIVEVHRIPSAALFSIADNNNPSPLTTTTPTITTAPTTTTTGNSNDDEADIESNVNNNNTSCSLSSTLTDSKTLDVRTPIVV</sequence>
<feature type="region of interest" description="Disordered" evidence="1">
    <location>
        <begin position="120"/>
        <end position="150"/>
    </location>
</feature>
<evidence type="ECO:0000256" key="1">
    <source>
        <dbReference type="SAM" id="MobiDB-lite"/>
    </source>
</evidence>
<feature type="compositionally biased region" description="Polar residues" evidence="1">
    <location>
        <begin position="7"/>
        <end position="27"/>
    </location>
</feature>
<dbReference type="EnsemblMetazoa" id="SCAU010988-RA">
    <property type="protein sequence ID" value="SCAU010988-PA"/>
    <property type="gene ID" value="SCAU010988"/>
</dbReference>
<feature type="compositionally biased region" description="Low complexity" evidence="1">
    <location>
        <begin position="127"/>
        <end position="142"/>
    </location>
</feature>
<feature type="region of interest" description="Disordered" evidence="1">
    <location>
        <begin position="1"/>
        <end position="27"/>
    </location>
</feature>
<protein>
    <submittedName>
        <fullName evidence="2">Uncharacterized protein</fullName>
    </submittedName>
</protein>
<evidence type="ECO:0000313" key="3">
    <source>
        <dbReference type="Proteomes" id="UP000095300"/>
    </source>
</evidence>
<proteinExistence type="predicted"/>
<dbReference type="Proteomes" id="UP000095300">
    <property type="component" value="Unassembled WGS sequence"/>
</dbReference>
<keyword evidence="3" id="KW-1185">Reference proteome</keyword>
<accession>A0A1I8PTJ6</accession>
<dbReference type="VEuPathDB" id="VectorBase:SCAU010988"/>
<gene>
    <name evidence="2" type="primary">106082743</name>
</gene>
<evidence type="ECO:0000313" key="2">
    <source>
        <dbReference type="EnsemblMetazoa" id="SCAU010988-PA"/>
    </source>
</evidence>
<reference evidence="2" key="1">
    <citation type="submission" date="2020-05" db="UniProtKB">
        <authorList>
            <consortium name="EnsemblMetazoa"/>
        </authorList>
    </citation>
    <scope>IDENTIFICATION</scope>
    <source>
        <strain evidence="2">USDA</strain>
    </source>
</reference>